<comment type="caution">
    <text evidence="2">The sequence shown here is derived from an EMBL/GenBank/DDBJ whole genome shotgun (WGS) entry which is preliminary data.</text>
</comment>
<dbReference type="EMBL" id="JAUSZS010000004">
    <property type="protein sequence ID" value="MDQ0933851.1"/>
    <property type="molecule type" value="Genomic_DNA"/>
</dbReference>
<evidence type="ECO:0000313" key="3">
    <source>
        <dbReference type="Proteomes" id="UP001223072"/>
    </source>
</evidence>
<reference evidence="2 3" key="1">
    <citation type="submission" date="2023-07" db="EMBL/GenBank/DDBJ databases">
        <title>Comparative genomics of wheat-associated soil bacteria to identify genetic determinants of phenazine resistance.</title>
        <authorList>
            <person name="Mouncey N."/>
        </authorList>
    </citation>
    <scope>NUCLEOTIDE SEQUENCE [LARGE SCALE GENOMIC DNA]</scope>
    <source>
        <strain evidence="2 3">W2I16</strain>
    </source>
</reference>
<gene>
    <name evidence="2" type="ORF">QFZ49_003791</name>
</gene>
<evidence type="ECO:0000313" key="2">
    <source>
        <dbReference type="EMBL" id="MDQ0933851.1"/>
    </source>
</evidence>
<accession>A0ABU0RPC9</accession>
<protein>
    <submittedName>
        <fullName evidence="2">Uncharacterized protein</fullName>
    </submittedName>
</protein>
<keyword evidence="3" id="KW-1185">Reference proteome</keyword>
<name>A0ABU0RPC9_9ACTN</name>
<feature type="region of interest" description="Disordered" evidence="1">
    <location>
        <begin position="1"/>
        <end position="31"/>
    </location>
</feature>
<sequence length="79" mass="8842">MRNNGGLGAPVDNTQLQLTRDTPIVQPDEDRGRYTFHCSSSASHAFGDQPKGDYHFTVTKIQDSSSDYYLKVNSVSVRY</sequence>
<proteinExistence type="predicted"/>
<evidence type="ECO:0000256" key="1">
    <source>
        <dbReference type="SAM" id="MobiDB-lite"/>
    </source>
</evidence>
<dbReference type="Proteomes" id="UP001223072">
    <property type="component" value="Unassembled WGS sequence"/>
</dbReference>
<organism evidence="2 3">
    <name type="scientific">Streptomyces turgidiscabies</name>
    <dbReference type="NCBI Taxonomy" id="85558"/>
    <lineage>
        <taxon>Bacteria</taxon>
        <taxon>Bacillati</taxon>
        <taxon>Actinomycetota</taxon>
        <taxon>Actinomycetes</taxon>
        <taxon>Kitasatosporales</taxon>
        <taxon>Streptomycetaceae</taxon>
        <taxon>Streptomyces</taxon>
    </lineage>
</organism>
<dbReference type="RefSeq" id="WP_307627563.1">
    <property type="nucleotide sequence ID" value="NZ_JAUSZS010000004.1"/>
</dbReference>